<reference evidence="1" key="1">
    <citation type="submission" date="2023-07" db="EMBL/GenBank/DDBJ databases">
        <title>Genome content predicts the carbon catabolic preferences of heterotrophic bacteria.</title>
        <authorList>
            <person name="Gralka M."/>
        </authorList>
    </citation>
    <scope>NUCLEOTIDE SEQUENCE</scope>
    <source>
        <strain evidence="1">4G09</strain>
    </source>
</reference>
<name>A0ABT9FL98_9GAMM</name>
<comment type="caution">
    <text evidence="1">The sequence shown here is derived from an EMBL/GenBank/DDBJ whole genome shotgun (WGS) entry which is preliminary data.</text>
</comment>
<evidence type="ECO:0000313" key="2">
    <source>
        <dbReference type="Proteomes" id="UP001177212"/>
    </source>
</evidence>
<keyword evidence="2" id="KW-1185">Reference proteome</keyword>
<dbReference type="InterPro" id="IPR038440">
    <property type="entry name" value="FimV_C_sf"/>
</dbReference>
<proteinExistence type="predicted"/>
<protein>
    <submittedName>
        <fullName evidence="1">FimV/HubP family polar landmark protein</fullName>
    </submittedName>
</protein>
<dbReference type="Gene3D" id="1.20.58.2200">
    <property type="match status" value="1"/>
</dbReference>
<sequence length="52" mass="5695">MQPGDNTTEVDAESGGYSSKLDLSRAYIEIDDFDSALKVIEYVIAKGPEEVQ</sequence>
<accession>A0ABT9FL98</accession>
<evidence type="ECO:0000313" key="1">
    <source>
        <dbReference type="EMBL" id="MDP2567216.1"/>
    </source>
</evidence>
<dbReference type="InterPro" id="IPR020011">
    <property type="entry name" value="FimV_C"/>
</dbReference>
<gene>
    <name evidence="1" type="ORF">Q8W34_21675</name>
</gene>
<dbReference type="NCBIfam" id="TIGR03504">
    <property type="entry name" value="FimV_Cterm"/>
    <property type="match status" value="1"/>
</dbReference>
<dbReference type="RefSeq" id="WP_305473551.1">
    <property type="nucleotide sequence ID" value="NZ_JAUYVT010000255.1"/>
</dbReference>
<dbReference type="Proteomes" id="UP001177212">
    <property type="component" value="Unassembled WGS sequence"/>
</dbReference>
<organism evidence="1 2">
    <name type="scientific">Pseudoalteromonas marina</name>
    <dbReference type="NCBI Taxonomy" id="267375"/>
    <lineage>
        <taxon>Bacteria</taxon>
        <taxon>Pseudomonadati</taxon>
        <taxon>Pseudomonadota</taxon>
        <taxon>Gammaproteobacteria</taxon>
        <taxon>Alteromonadales</taxon>
        <taxon>Pseudoalteromonadaceae</taxon>
        <taxon>Pseudoalteromonas</taxon>
    </lineage>
</organism>
<dbReference type="EMBL" id="JAUYVT010000255">
    <property type="protein sequence ID" value="MDP2567216.1"/>
    <property type="molecule type" value="Genomic_DNA"/>
</dbReference>